<accession>A0A0F9LHD9</accession>
<proteinExistence type="predicted"/>
<reference evidence="1" key="1">
    <citation type="journal article" date="2015" name="Nature">
        <title>Complex archaea that bridge the gap between prokaryotes and eukaryotes.</title>
        <authorList>
            <person name="Spang A."/>
            <person name="Saw J.H."/>
            <person name="Jorgensen S.L."/>
            <person name="Zaremba-Niedzwiedzka K."/>
            <person name="Martijn J."/>
            <person name="Lind A.E."/>
            <person name="van Eijk R."/>
            <person name="Schleper C."/>
            <person name="Guy L."/>
            <person name="Ettema T.J."/>
        </authorList>
    </citation>
    <scope>NUCLEOTIDE SEQUENCE</scope>
</reference>
<gene>
    <name evidence="1" type="ORF">LCGC14_1508650</name>
</gene>
<protein>
    <submittedName>
        <fullName evidence="1">Uncharacterized protein</fullName>
    </submittedName>
</protein>
<feature type="non-terminal residue" evidence="1">
    <location>
        <position position="41"/>
    </location>
</feature>
<dbReference type="EMBL" id="LAZR01011049">
    <property type="protein sequence ID" value="KKM63710.1"/>
    <property type="molecule type" value="Genomic_DNA"/>
</dbReference>
<name>A0A0F9LHD9_9ZZZZ</name>
<comment type="caution">
    <text evidence="1">The sequence shown here is derived from an EMBL/GenBank/DDBJ whole genome shotgun (WGS) entry which is preliminary data.</text>
</comment>
<evidence type="ECO:0000313" key="1">
    <source>
        <dbReference type="EMBL" id="KKM63710.1"/>
    </source>
</evidence>
<sequence length="41" mass="4785">MSDDKQIPVKDEWADRPVPMSARLPWIKPALIWLGFSTQFI</sequence>
<dbReference type="AlphaFoldDB" id="A0A0F9LHD9"/>
<organism evidence="1">
    <name type="scientific">marine sediment metagenome</name>
    <dbReference type="NCBI Taxonomy" id="412755"/>
    <lineage>
        <taxon>unclassified sequences</taxon>
        <taxon>metagenomes</taxon>
        <taxon>ecological metagenomes</taxon>
    </lineage>
</organism>